<accession>A0A5E6ZYK3</accession>
<evidence type="ECO:0000259" key="1">
    <source>
        <dbReference type="Pfam" id="PF17194"/>
    </source>
</evidence>
<dbReference type="Pfam" id="PF11459">
    <property type="entry name" value="AbiEi_3"/>
    <property type="match status" value="1"/>
</dbReference>
<dbReference type="InterPro" id="IPR033455">
    <property type="entry name" value="AbiEi_3_N"/>
</dbReference>
<protein>
    <recommendedName>
        <fullName evidence="1">Transcriptional regulator AbiEi antitoxin N-terminal domain-containing protein</fullName>
    </recommendedName>
</protein>
<dbReference type="Pfam" id="PF17194">
    <property type="entry name" value="AbiEi_3_N"/>
    <property type="match status" value="1"/>
</dbReference>
<evidence type="ECO:0000313" key="3">
    <source>
        <dbReference type="Proteomes" id="UP000381093"/>
    </source>
</evidence>
<reference evidence="2 3" key="1">
    <citation type="submission" date="2019-09" db="EMBL/GenBank/DDBJ databases">
        <authorList>
            <person name="Chandra G."/>
            <person name="Truman W A."/>
        </authorList>
    </citation>
    <scope>NUCLEOTIDE SEQUENCE [LARGE SCALE GENOMIC DNA]</scope>
    <source>
        <strain evidence="2">PS710</strain>
    </source>
</reference>
<dbReference type="InterPro" id="IPR021561">
    <property type="entry name" value="AbiEi_3"/>
</dbReference>
<dbReference type="AlphaFoldDB" id="A0A5E6ZYK3"/>
<dbReference type="Proteomes" id="UP000381093">
    <property type="component" value="Unassembled WGS sequence"/>
</dbReference>
<gene>
    <name evidence="2" type="ORF">PS710_00344</name>
</gene>
<dbReference type="EMBL" id="CABVHW010000001">
    <property type="protein sequence ID" value="VVN69744.1"/>
    <property type="molecule type" value="Genomic_DNA"/>
</dbReference>
<feature type="domain" description="Transcriptional regulator AbiEi antitoxin N-terminal" evidence="1">
    <location>
        <begin position="3"/>
        <end position="91"/>
    </location>
</feature>
<sequence>MIINQLLSDWPSGAVATQTWLHEHGVGPNLVQKYQHTGWVERIGHGTWKRSGDKIDWQGGVFALQQEDPLRIWPGGATALSLAGYSHYLSFGKEAVELFGTAGTSLPGWFSKYAWEVPVNFHATGLFASMEDLALQTFQVPYSRFELKISTPERAVLELIHRSANEVLFSSLVDVFSGLATLSPRRLQKLLEACSSVRVKRVFLLLARNAGHAWYGRMDLSRIDLGKGKRQITPGGRLDKEFLITVPERFADVA</sequence>
<proteinExistence type="predicted"/>
<dbReference type="RefSeq" id="WP_150762887.1">
    <property type="nucleotide sequence ID" value="NZ_CABVHW010000001.1"/>
</dbReference>
<organism evidence="2 3">
    <name type="scientific">Pseudomonas fluorescens</name>
    <dbReference type="NCBI Taxonomy" id="294"/>
    <lineage>
        <taxon>Bacteria</taxon>
        <taxon>Pseudomonadati</taxon>
        <taxon>Pseudomonadota</taxon>
        <taxon>Gammaproteobacteria</taxon>
        <taxon>Pseudomonadales</taxon>
        <taxon>Pseudomonadaceae</taxon>
        <taxon>Pseudomonas</taxon>
    </lineage>
</organism>
<name>A0A5E6ZYK3_PSEFL</name>
<evidence type="ECO:0000313" key="2">
    <source>
        <dbReference type="EMBL" id="VVN69744.1"/>
    </source>
</evidence>